<dbReference type="EMBL" id="UINC01001679">
    <property type="protein sequence ID" value="SUZ86390.1"/>
    <property type="molecule type" value="Genomic_DNA"/>
</dbReference>
<protein>
    <submittedName>
        <fullName evidence="1">Uncharacterized protein</fullName>
    </submittedName>
</protein>
<reference evidence="1" key="1">
    <citation type="submission" date="2018-05" db="EMBL/GenBank/DDBJ databases">
        <authorList>
            <person name="Lanie J.A."/>
            <person name="Ng W.-L."/>
            <person name="Kazmierczak K.M."/>
            <person name="Andrzejewski T.M."/>
            <person name="Davidsen T.M."/>
            <person name="Wayne K.J."/>
            <person name="Tettelin H."/>
            <person name="Glass J.I."/>
            <person name="Rusch D."/>
            <person name="Podicherti R."/>
            <person name="Tsui H.-C.T."/>
            <person name="Winkler M.E."/>
        </authorList>
    </citation>
    <scope>NUCLEOTIDE SEQUENCE</scope>
</reference>
<evidence type="ECO:0000313" key="1">
    <source>
        <dbReference type="EMBL" id="SUZ86390.1"/>
    </source>
</evidence>
<accession>A0A381R4F0</accession>
<proteinExistence type="predicted"/>
<organism evidence="1">
    <name type="scientific">marine metagenome</name>
    <dbReference type="NCBI Taxonomy" id="408172"/>
    <lineage>
        <taxon>unclassified sequences</taxon>
        <taxon>metagenomes</taxon>
        <taxon>ecological metagenomes</taxon>
    </lineage>
</organism>
<name>A0A381R4F0_9ZZZZ</name>
<sequence length="157" mass="19034">MEKKNISEKSSKIKNINLDRQFFNINTRGSYNEKKDNKFNEYNQKNNPQYLDRNQFSENLLEIKKKDDKINNMIFAKYQTINKDMHTDRINSYLINKEQVYTSQFDRLIPNKTKENINLMPEDTTNKNNLFFKKKNKKKINLKKFNPNIDYSKFLDN</sequence>
<gene>
    <name evidence="1" type="ORF">METZ01_LOCUS39244</name>
</gene>
<dbReference type="AlphaFoldDB" id="A0A381R4F0"/>